<feature type="transmembrane region" description="Helical" evidence="7">
    <location>
        <begin position="102"/>
        <end position="120"/>
    </location>
</feature>
<evidence type="ECO:0000313" key="9">
    <source>
        <dbReference type="Proteomes" id="UP000011668"/>
    </source>
</evidence>
<keyword evidence="9" id="KW-1185">Reference proteome</keyword>
<dbReference type="EMBL" id="AFRT01003134">
    <property type="protein sequence ID" value="ELU36685.1"/>
    <property type="molecule type" value="Genomic_DNA"/>
</dbReference>
<dbReference type="GO" id="GO:0030134">
    <property type="term" value="C:COPII-coated ER to Golgi transport vesicle"/>
    <property type="evidence" value="ECO:0007669"/>
    <property type="project" value="TreeGrafter"/>
</dbReference>
<dbReference type="GO" id="GO:0005783">
    <property type="term" value="C:endoplasmic reticulum"/>
    <property type="evidence" value="ECO:0007669"/>
    <property type="project" value="TreeGrafter"/>
</dbReference>
<keyword evidence="4" id="KW-0333">Golgi apparatus</keyword>
<dbReference type="PANTHER" id="PTHR21493:SF9">
    <property type="entry name" value="GOLGI TRANSPORT PROTEIN 1-RELATED"/>
    <property type="match status" value="1"/>
</dbReference>
<dbReference type="GO" id="GO:0006888">
    <property type="term" value="P:endoplasmic reticulum to Golgi vesicle-mediated transport"/>
    <property type="evidence" value="ECO:0007669"/>
    <property type="project" value="InterPro"/>
</dbReference>
<dbReference type="GO" id="GO:0042147">
    <property type="term" value="P:retrograde transport, endosome to Golgi"/>
    <property type="evidence" value="ECO:0007669"/>
    <property type="project" value="InterPro"/>
</dbReference>
<dbReference type="OrthoDB" id="204784at2759"/>
<feature type="transmembrane region" description="Helical" evidence="7">
    <location>
        <begin position="71"/>
        <end position="95"/>
    </location>
</feature>
<organism evidence="8 9">
    <name type="scientific">Thanatephorus cucumeris (strain AG1-IA)</name>
    <name type="common">Rice sheath blight fungus</name>
    <name type="synonym">Rhizoctonia solani</name>
    <dbReference type="NCBI Taxonomy" id="983506"/>
    <lineage>
        <taxon>Eukaryota</taxon>
        <taxon>Fungi</taxon>
        <taxon>Dikarya</taxon>
        <taxon>Basidiomycota</taxon>
        <taxon>Agaricomycotina</taxon>
        <taxon>Agaricomycetes</taxon>
        <taxon>Cantharellales</taxon>
        <taxon>Ceratobasidiaceae</taxon>
        <taxon>Rhizoctonia</taxon>
        <taxon>Rhizoctonia solani AG-1</taxon>
    </lineage>
</organism>
<dbReference type="GO" id="GO:0005829">
    <property type="term" value="C:cytosol"/>
    <property type="evidence" value="ECO:0007669"/>
    <property type="project" value="GOC"/>
</dbReference>
<feature type="transmembrane region" description="Helical" evidence="7">
    <location>
        <begin position="45"/>
        <end position="65"/>
    </location>
</feature>
<keyword evidence="5 7" id="KW-0472">Membrane</keyword>
<evidence type="ECO:0000256" key="6">
    <source>
        <dbReference type="ARBA" id="ARBA00025799"/>
    </source>
</evidence>
<gene>
    <name evidence="8" type="ORF">AG1IA_09280</name>
</gene>
<comment type="caution">
    <text evidence="8">The sequence shown here is derived from an EMBL/GenBank/DDBJ whole genome shotgun (WGS) entry which is preliminary data.</text>
</comment>
<reference evidence="8 9" key="1">
    <citation type="journal article" date="2013" name="Nat. Commun.">
        <title>The evolution and pathogenic mechanisms of the rice sheath blight pathogen.</title>
        <authorList>
            <person name="Zheng A."/>
            <person name="Lin R."/>
            <person name="Xu L."/>
            <person name="Qin P."/>
            <person name="Tang C."/>
            <person name="Ai P."/>
            <person name="Zhang D."/>
            <person name="Liu Y."/>
            <person name="Sun Z."/>
            <person name="Feng H."/>
            <person name="Wang Y."/>
            <person name="Chen Y."/>
            <person name="Liang X."/>
            <person name="Fu R."/>
            <person name="Li Q."/>
            <person name="Zhang J."/>
            <person name="Yu X."/>
            <person name="Xie Z."/>
            <person name="Ding L."/>
            <person name="Guan P."/>
            <person name="Tang J."/>
            <person name="Liang Y."/>
            <person name="Wang S."/>
            <person name="Deng Q."/>
            <person name="Li S."/>
            <person name="Zhu J."/>
            <person name="Wang L."/>
            <person name="Liu H."/>
            <person name="Li P."/>
        </authorList>
    </citation>
    <scope>NUCLEOTIDE SEQUENCE [LARGE SCALE GENOMIC DNA]</scope>
    <source>
        <strain evidence="9">AG-1 IA</strain>
    </source>
</reference>
<evidence type="ECO:0000256" key="7">
    <source>
        <dbReference type="SAM" id="Phobius"/>
    </source>
</evidence>
<dbReference type="GO" id="GO:0000139">
    <property type="term" value="C:Golgi membrane"/>
    <property type="evidence" value="ECO:0007669"/>
    <property type="project" value="UniProtKB-SubCell"/>
</dbReference>
<comment type="subcellular location">
    <subcellularLocation>
        <location evidence="1">Golgi apparatus membrane</location>
        <topology evidence="1">Multi-pass membrane protein</topology>
    </subcellularLocation>
</comment>
<evidence type="ECO:0000256" key="2">
    <source>
        <dbReference type="ARBA" id="ARBA00022692"/>
    </source>
</evidence>
<keyword evidence="2 7" id="KW-0812">Transmembrane</keyword>
<keyword evidence="3 7" id="KW-1133">Transmembrane helix</keyword>
<sequence>MIFESTDLTSEECYGGPRDNSHGCFGDTSLLSTTIAMWLSDGQKIGVGLTSFGVFFMFLGVMLFFDGGLLALGNILFVSGLTLIIGPTKTFYFFARKQKLRGTICFVAGILLVFFKWPFIGMLIETFGFLNLFGGSDFFPVIVSFLRQLPFIGTFLNLPYIKGVVDRIAGTRTSIVRRLARMMSPGSRMVRGIRRGARTACVWYDQIRGTLADGWAIPDDSHTGGRDGRKCQ</sequence>
<evidence type="ECO:0000256" key="3">
    <source>
        <dbReference type="ARBA" id="ARBA00022989"/>
    </source>
</evidence>
<dbReference type="PANTHER" id="PTHR21493">
    <property type="entry name" value="CGI-141-RELATED/LIPASE CONTAINING PROTEIN"/>
    <property type="match status" value="1"/>
</dbReference>
<dbReference type="STRING" id="983506.L8WFE6"/>
<evidence type="ECO:0000256" key="4">
    <source>
        <dbReference type="ARBA" id="ARBA00023034"/>
    </source>
</evidence>
<dbReference type="HOGENOM" id="CLU_1195574_0_0_1"/>
<comment type="similarity">
    <text evidence="6">Belongs to the GOT1 family.</text>
</comment>
<evidence type="ECO:0000256" key="1">
    <source>
        <dbReference type="ARBA" id="ARBA00004653"/>
    </source>
</evidence>
<dbReference type="InterPro" id="IPR007305">
    <property type="entry name" value="Vesicle_transpt_Got1/SFT2"/>
</dbReference>
<dbReference type="AlphaFoldDB" id="L8WFE6"/>
<evidence type="ECO:0000256" key="5">
    <source>
        <dbReference type="ARBA" id="ARBA00023136"/>
    </source>
</evidence>
<dbReference type="Pfam" id="PF04178">
    <property type="entry name" value="Got1"/>
    <property type="match status" value="1"/>
</dbReference>
<dbReference type="InterPro" id="IPR045176">
    <property type="entry name" value="Got1"/>
</dbReference>
<protein>
    <submittedName>
        <fullName evidence="8">Got1 domain-containing protein</fullName>
    </submittedName>
</protein>
<evidence type="ECO:0000313" key="8">
    <source>
        <dbReference type="EMBL" id="ELU36685.1"/>
    </source>
</evidence>
<proteinExistence type="inferred from homology"/>
<dbReference type="Proteomes" id="UP000011668">
    <property type="component" value="Unassembled WGS sequence"/>
</dbReference>
<dbReference type="OMA" id="QSHTAIM"/>
<name>L8WFE6_THACA</name>
<accession>L8WFE6</accession>
<dbReference type="GO" id="GO:0000137">
    <property type="term" value="C:Golgi cis cisterna"/>
    <property type="evidence" value="ECO:0007669"/>
    <property type="project" value="TreeGrafter"/>
</dbReference>